<dbReference type="InterPro" id="IPR013750">
    <property type="entry name" value="GHMP_kinase_C_dom"/>
</dbReference>
<evidence type="ECO:0000256" key="2">
    <source>
        <dbReference type="ARBA" id="ARBA00012052"/>
    </source>
</evidence>
<evidence type="ECO:0000259" key="11">
    <source>
        <dbReference type="Pfam" id="PF08544"/>
    </source>
</evidence>
<proteinExistence type="inferred from homology"/>
<evidence type="ECO:0000256" key="5">
    <source>
        <dbReference type="ARBA" id="ARBA00022741"/>
    </source>
</evidence>
<dbReference type="eggNOG" id="COG1947">
    <property type="taxonomic scope" value="Bacteria"/>
</dbReference>
<dbReference type="Proteomes" id="UP000183028">
    <property type="component" value="Unassembled WGS sequence"/>
</dbReference>
<dbReference type="AlphaFoldDB" id="A0A1H6UBL3"/>
<dbReference type="Pfam" id="PF08544">
    <property type="entry name" value="GHMP_kinases_C"/>
    <property type="match status" value="1"/>
</dbReference>
<dbReference type="Gene3D" id="3.30.70.890">
    <property type="entry name" value="GHMP kinase, C-terminal domain"/>
    <property type="match status" value="1"/>
</dbReference>
<evidence type="ECO:0000256" key="8">
    <source>
        <dbReference type="ARBA" id="ARBA00032554"/>
    </source>
</evidence>
<feature type="binding site" evidence="9">
    <location>
        <begin position="92"/>
        <end position="102"/>
    </location>
    <ligand>
        <name>ATP</name>
        <dbReference type="ChEBI" id="CHEBI:30616"/>
    </ligand>
</feature>
<dbReference type="PANTHER" id="PTHR43527:SF2">
    <property type="entry name" value="4-DIPHOSPHOCYTIDYL-2-C-METHYL-D-ERYTHRITOL KINASE, CHLOROPLASTIC"/>
    <property type="match status" value="1"/>
</dbReference>
<accession>A0A1H6UBL3</accession>
<evidence type="ECO:0000256" key="7">
    <source>
        <dbReference type="ARBA" id="ARBA00022840"/>
    </source>
</evidence>
<dbReference type="PANTHER" id="PTHR43527">
    <property type="entry name" value="4-DIPHOSPHOCYTIDYL-2-C-METHYL-D-ERYTHRITOL KINASE, CHLOROPLASTIC"/>
    <property type="match status" value="1"/>
</dbReference>
<dbReference type="InterPro" id="IPR006204">
    <property type="entry name" value="GHMP_kinase_N_dom"/>
</dbReference>
<dbReference type="SUPFAM" id="SSF54211">
    <property type="entry name" value="Ribosomal protein S5 domain 2-like"/>
    <property type="match status" value="1"/>
</dbReference>
<comment type="catalytic activity">
    <reaction evidence="9">
        <text>4-CDP-2-C-methyl-D-erythritol + ATP = 4-CDP-2-C-methyl-D-erythritol 2-phosphate + ADP + H(+)</text>
        <dbReference type="Rhea" id="RHEA:18437"/>
        <dbReference type="ChEBI" id="CHEBI:15378"/>
        <dbReference type="ChEBI" id="CHEBI:30616"/>
        <dbReference type="ChEBI" id="CHEBI:57823"/>
        <dbReference type="ChEBI" id="CHEBI:57919"/>
        <dbReference type="ChEBI" id="CHEBI:456216"/>
        <dbReference type="EC" id="2.7.1.148"/>
    </reaction>
</comment>
<feature type="domain" description="GHMP kinase C-terminal" evidence="11">
    <location>
        <begin position="196"/>
        <end position="268"/>
    </location>
</feature>
<sequence length="284" mass="31819">MKIRAFAKINLALDVVSERDDGYHELKMIMAPITLHDLITIEVTDKPGIILTTNSSRIPTDERNIMYKVAQAVMEKYKITKGIKMYCMKHIPSQAGLAGGSADGAAVIKAMNRLFKLHMSYEDMVELTKDIGSDIPFCIYNRLAVVSGKGEQFEFIHSSFNTNFLLVKPSQGVSTKRSFNALDMSTALHPDIYKMKAALIHEDYQGVVDTLGNTLEEPSIDFVPEIATIKKEMLELGFDGALMSGSGSCVFGMTNDEEILHKGYKYFKESYYFVRTTKLLSHQD</sequence>
<organism evidence="12 13">
    <name type="scientific">Sharpea azabuensis</name>
    <dbReference type="NCBI Taxonomy" id="322505"/>
    <lineage>
        <taxon>Bacteria</taxon>
        <taxon>Bacillati</taxon>
        <taxon>Bacillota</taxon>
        <taxon>Erysipelotrichia</taxon>
        <taxon>Erysipelotrichales</taxon>
        <taxon>Coprobacillaceae</taxon>
        <taxon>Sharpea</taxon>
    </lineage>
</organism>
<dbReference type="Pfam" id="PF00288">
    <property type="entry name" value="GHMP_kinases_N"/>
    <property type="match status" value="1"/>
</dbReference>
<evidence type="ECO:0000313" key="13">
    <source>
        <dbReference type="Proteomes" id="UP000183028"/>
    </source>
</evidence>
<dbReference type="HAMAP" id="MF_00061">
    <property type="entry name" value="IspE"/>
    <property type="match status" value="1"/>
</dbReference>
<evidence type="ECO:0000256" key="3">
    <source>
        <dbReference type="ARBA" id="ARBA00017473"/>
    </source>
</evidence>
<comment type="function">
    <text evidence="9">Catalyzes the phosphorylation of the position 2 hydroxy group of 4-diphosphocytidyl-2C-methyl-D-erythritol.</text>
</comment>
<evidence type="ECO:0000313" key="12">
    <source>
        <dbReference type="EMBL" id="SEI89729.1"/>
    </source>
</evidence>
<dbReference type="GO" id="GO:0019288">
    <property type="term" value="P:isopentenyl diphosphate biosynthetic process, methylerythritol 4-phosphate pathway"/>
    <property type="evidence" value="ECO:0007669"/>
    <property type="project" value="UniProtKB-UniRule"/>
</dbReference>
<comment type="similarity">
    <text evidence="1 9">Belongs to the GHMP kinase family. IspE subfamily.</text>
</comment>
<name>A0A1H6UBL3_9FIRM</name>
<dbReference type="InterPro" id="IPR004424">
    <property type="entry name" value="IspE"/>
</dbReference>
<keyword evidence="13" id="KW-1185">Reference proteome</keyword>
<dbReference type="InterPro" id="IPR020568">
    <property type="entry name" value="Ribosomal_Su5_D2-typ_SF"/>
</dbReference>
<evidence type="ECO:0000256" key="9">
    <source>
        <dbReference type="HAMAP-Rule" id="MF_00061"/>
    </source>
</evidence>
<keyword evidence="7 9" id="KW-0067">ATP-binding</keyword>
<reference evidence="13" key="1">
    <citation type="submission" date="2016-10" db="EMBL/GenBank/DDBJ databases">
        <authorList>
            <person name="Varghese N."/>
        </authorList>
    </citation>
    <scope>NUCLEOTIDE SEQUENCE [LARGE SCALE GENOMIC DNA]</scope>
    <source>
        <strain evidence="13">DSM 20406</strain>
    </source>
</reference>
<feature type="domain" description="GHMP kinase N-terminal" evidence="10">
    <location>
        <begin position="64"/>
        <end position="141"/>
    </location>
</feature>
<dbReference type="OrthoDB" id="9809438at2"/>
<keyword evidence="9" id="KW-0414">Isoprene biosynthesis</keyword>
<dbReference type="SUPFAM" id="SSF55060">
    <property type="entry name" value="GHMP Kinase, C-terminal domain"/>
    <property type="match status" value="1"/>
</dbReference>
<evidence type="ECO:0000256" key="1">
    <source>
        <dbReference type="ARBA" id="ARBA00009684"/>
    </source>
</evidence>
<dbReference type="InterPro" id="IPR014721">
    <property type="entry name" value="Ribsml_uS5_D2-typ_fold_subgr"/>
</dbReference>
<keyword evidence="4 9" id="KW-0808">Transferase</keyword>
<dbReference type="NCBIfam" id="TIGR00154">
    <property type="entry name" value="ispE"/>
    <property type="match status" value="1"/>
</dbReference>
<dbReference type="Gene3D" id="3.30.230.10">
    <property type="match status" value="1"/>
</dbReference>
<dbReference type="STRING" id="322505.SAMN04487836_11132"/>
<dbReference type="EC" id="2.7.1.148" evidence="2 9"/>
<dbReference type="GO" id="GO:0016114">
    <property type="term" value="P:terpenoid biosynthetic process"/>
    <property type="evidence" value="ECO:0007669"/>
    <property type="project" value="UniProtKB-UniRule"/>
</dbReference>
<dbReference type="InterPro" id="IPR036554">
    <property type="entry name" value="GHMP_kinase_C_sf"/>
</dbReference>
<feature type="active site" evidence="9">
    <location>
        <position position="8"/>
    </location>
</feature>
<keyword evidence="5 9" id="KW-0547">Nucleotide-binding</keyword>
<dbReference type="GO" id="GO:0050515">
    <property type="term" value="F:4-(cytidine 5'-diphospho)-2-C-methyl-D-erythritol kinase activity"/>
    <property type="evidence" value="ECO:0007669"/>
    <property type="project" value="UniProtKB-UniRule"/>
</dbReference>
<comment type="pathway">
    <text evidence="9">Isoprenoid biosynthesis; isopentenyl diphosphate biosynthesis via DXP pathway; isopentenyl diphosphate from 1-deoxy-D-xylulose 5-phosphate: step 3/6.</text>
</comment>
<evidence type="ECO:0000256" key="6">
    <source>
        <dbReference type="ARBA" id="ARBA00022777"/>
    </source>
</evidence>
<dbReference type="UniPathway" id="UPA00056">
    <property type="reaction ID" value="UER00094"/>
</dbReference>
<dbReference type="GO" id="GO:0005524">
    <property type="term" value="F:ATP binding"/>
    <property type="evidence" value="ECO:0007669"/>
    <property type="project" value="UniProtKB-UniRule"/>
</dbReference>
<feature type="active site" evidence="9">
    <location>
        <position position="134"/>
    </location>
</feature>
<dbReference type="PIRSF" id="PIRSF010376">
    <property type="entry name" value="IspE"/>
    <property type="match status" value="1"/>
</dbReference>
<protein>
    <recommendedName>
        <fullName evidence="3 9">4-diphosphocytidyl-2-C-methyl-D-erythritol kinase</fullName>
        <shortName evidence="9">CMK</shortName>
        <ecNumber evidence="2 9">2.7.1.148</ecNumber>
    </recommendedName>
    <alternativeName>
        <fullName evidence="8 9">4-(cytidine-5'-diphospho)-2-C-methyl-D-erythritol kinase</fullName>
    </alternativeName>
</protein>
<keyword evidence="6 9" id="KW-0418">Kinase</keyword>
<dbReference type="EMBL" id="FNYK01000032">
    <property type="protein sequence ID" value="SEI89729.1"/>
    <property type="molecule type" value="Genomic_DNA"/>
</dbReference>
<dbReference type="RefSeq" id="WP_074732249.1">
    <property type="nucleotide sequence ID" value="NZ_CADABK010000123.1"/>
</dbReference>
<evidence type="ECO:0000259" key="10">
    <source>
        <dbReference type="Pfam" id="PF00288"/>
    </source>
</evidence>
<gene>
    <name evidence="9" type="primary">ispE</name>
    <name evidence="12" type="ORF">SAMN04487834_103221</name>
</gene>
<evidence type="ECO:0000256" key="4">
    <source>
        <dbReference type="ARBA" id="ARBA00022679"/>
    </source>
</evidence>